<name>A5AGE1_VITVI</name>
<dbReference type="PANTHER" id="PTHR35307:SF3">
    <property type="entry name" value="DUF4220 DOMAIN-CONTAINING PROTEIN"/>
    <property type="match status" value="1"/>
</dbReference>
<organism evidence="2">
    <name type="scientific">Vitis vinifera</name>
    <name type="common">Grape</name>
    <dbReference type="NCBI Taxonomy" id="29760"/>
    <lineage>
        <taxon>Eukaryota</taxon>
        <taxon>Viridiplantae</taxon>
        <taxon>Streptophyta</taxon>
        <taxon>Embryophyta</taxon>
        <taxon>Tracheophyta</taxon>
        <taxon>Spermatophyta</taxon>
        <taxon>Magnoliopsida</taxon>
        <taxon>eudicotyledons</taxon>
        <taxon>Gunneridae</taxon>
        <taxon>Pentapetalae</taxon>
        <taxon>rosids</taxon>
        <taxon>Vitales</taxon>
        <taxon>Vitaceae</taxon>
        <taxon>Viteae</taxon>
        <taxon>Vitis</taxon>
    </lineage>
</organism>
<gene>
    <name evidence="2" type="ORF">VITISV_043222</name>
</gene>
<feature type="transmembrane region" description="Helical" evidence="1">
    <location>
        <begin position="91"/>
        <end position="109"/>
    </location>
</feature>
<feature type="transmembrane region" description="Helical" evidence="1">
    <location>
        <begin position="265"/>
        <end position="286"/>
    </location>
</feature>
<reference evidence="2" key="1">
    <citation type="journal article" date="2007" name="PLoS ONE">
        <title>The first genome sequence of an elite grapevine cultivar (Pinot noir Vitis vinifera L.): coping with a highly heterozygous genome.</title>
        <authorList>
            <person name="Velasco R."/>
            <person name="Zharkikh A."/>
            <person name="Troggio M."/>
            <person name="Cartwright D.A."/>
            <person name="Cestaro A."/>
            <person name="Pruss D."/>
            <person name="Pindo M."/>
            <person name="FitzGerald L.M."/>
            <person name="Vezzulli S."/>
            <person name="Reid J."/>
            <person name="Malacarne G."/>
            <person name="Iliev D."/>
            <person name="Coppola G."/>
            <person name="Wardell B."/>
            <person name="Micheletti D."/>
            <person name="Macalma T."/>
            <person name="Facci M."/>
            <person name="Mitchell J.T."/>
            <person name="Perazzolli M."/>
            <person name="Eldredge G."/>
            <person name="Gatto P."/>
            <person name="Oyzerski R."/>
            <person name="Moretto M."/>
            <person name="Gutin N."/>
            <person name="Stefanini M."/>
            <person name="Chen Y."/>
            <person name="Segala C."/>
            <person name="Davenport C."/>
            <person name="Dematte L."/>
            <person name="Mraz A."/>
            <person name="Battilana J."/>
            <person name="Stormo K."/>
            <person name="Costa F."/>
            <person name="Tao Q."/>
            <person name="Si-Ammour A."/>
            <person name="Harkins T."/>
            <person name="Lackey A."/>
            <person name="Perbost C."/>
            <person name="Taillon B."/>
            <person name="Stella A."/>
            <person name="Solovyev V."/>
            <person name="Fawcett J.A."/>
            <person name="Sterck L."/>
            <person name="Vandepoele K."/>
            <person name="Grando S.M."/>
            <person name="Toppo S."/>
            <person name="Moser C."/>
            <person name="Lanchbury J."/>
            <person name="Bogden R."/>
            <person name="Skolnick M."/>
            <person name="Sgaramella V."/>
            <person name="Bhatnagar S.K."/>
            <person name="Fontana P."/>
            <person name="Gutin A."/>
            <person name="Van de Peer Y."/>
            <person name="Salamini F."/>
            <person name="Viola R."/>
        </authorList>
    </citation>
    <scope>NUCLEOTIDE SEQUENCE</scope>
</reference>
<dbReference type="PANTHER" id="PTHR35307">
    <property type="entry name" value="PROTEIN, PUTATIVE-RELATED"/>
    <property type="match status" value="1"/>
</dbReference>
<feature type="transmembrane region" description="Helical" evidence="1">
    <location>
        <begin position="186"/>
        <end position="205"/>
    </location>
</feature>
<accession>A5AGE1</accession>
<dbReference type="EMBL" id="AM426135">
    <property type="protein sequence ID" value="CAN71255.1"/>
    <property type="molecule type" value="Genomic_DNA"/>
</dbReference>
<proteinExistence type="predicted"/>
<evidence type="ECO:0000313" key="2">
    <source>
        <dbReference type="EMBL" id="CAN71255.1"/>
    </source>
</evidence>
<sequence length="287" mass="31952">MARFGGGKNKITLNSVAEQRAIARYRSEGKKKMVWQGCSIHGSVNDSNFNEPMPWIGIYVAAASLVCSLAMGADAFLAFRHTKFWFPCKVFSLNVTSLTIIAVATNLSVDLNTSMPRCQDQLSKLSSTVLMCTVMGNFMPSIGTTENKEVFSNVIALDILMITLMVNVCIKMGTGVIYVFWKEHAVLMFIMLVLLLILSFSALTVPTTKHYFEFKYCKTYEITVRESSNEAGIPVFKKLREDLMKYWTMAYTCCPQFVKGRSVTCTAAGALCLFSAAILVEAWLFVS</sequence>
<dbReference type="ExpressionAtlas" id="A5AGE1">
    <property type="expression patterns" value="baseline"/>
</dbReference>
<keyword evidence="1" id="KW-0472">Membrane</keyword>
<dbReference type="AlphaFoldDB" id="A5AGE1"/>
<dbReference type="OrthoDB" id="1915303at2759"/>
<feature type="transmembrane region" description="Helical" evidence="1">
    <location>
        <begin position="121"/>
        <end position="142"/>
    </location>
</feature>
<keyword evidence="1" id="KW-0812">Transmembrane</keyword>
<protein>
    <submittedName>
        <fullName evidence="2">Uncharacterized protein</fullName>
    </submittedName>
</protein>
<feature type="transmembrane region" description="Helical" evidence="1">
    <location>
        <begin position="154"/>
        <end position="180"/>
    </location>
</feature>
<feature type="transmembrane region" description="Helical" evidence="1">
    <location>
        <begin position="56"/>
        <end position="79"/>
    </location>
</feature>
<evidence type="ECO:0000256" key="1">
    <source>
        <dbReference type="SAM" id="Phobius"/>
    </source>
</evidence>
<keyword evidence="1" id="KW-1133">Transmembrane helix</keyword>